<dbReference type="KEGG" id="cle:Clole_0562"/>
<dbReference type="InterPro" id="IPR011330">
    <property type="entry name" value="Glyco_hydro/deAcase_b/a-brl"/>
</dbReference>
<evidence type="ECO:0000313" key="5">
    <source>
        <dbReference type="Proteomes" id="UP000008467"/>
    </source>
</evidence>
<evidence type="ECO:0000256" key="2">
    <source>
        <dbReference type="ARBA" id="ARBA00022729"/>
    </source>
</evidence>
<protein>
    <submittedName>
        <fullName evidence="4">Polysaccharide deacetylase</fullName>
    </submittedName>
</protein>
<dbReference type="Pfam" id="PF01522">
    <property type="entry name" value="Polysacc_deac_1"/>
    <property type="match status" value="1"/>
</dbReference>
<dbReference type="eggNOG" id="COG0726">
    <property type="taxonomic scope" value="Bacteria"/>
</dbReference>
<name>F2JM87_CELLD</name>
<dbReference type="SUPFAM" id="SSF88713">
    <property type="entry name" value="Glycoside hydrolase/deacetylase"/>
    <property type="match status" value="1"/>
</dbReference>
<evidence type="ECO:0000259" key="3">
    <source>
        <dbReference type="PROSITE" id="PS51677"/>
    </source>
</evidence>
<keyword evidence="5" id="KW-1185">Reference proteome</keyword>
<dbReference type="PANTHER" id="PTHR34216:SF3">
    <property type="entry name" value="POLY-BETA-1,6-N-ACETYL-D-GLUCOSAMINE N-DEACETYLASE"/>
    <property type="match status" value="1"/>
</dbReference>
<dbReference type="EMBL" id="CP002582">
    <property type="protein sequence ID" value="ADZ82298.1"/>
    <property type="molecule type" value="Genomic_DNA"/>
</dbReference>
<dbReference type="HOGENOM" id="CLU_080975_0_0_9"/>
<gene>
    <name evidence="4" type="ordered locus">Clole_0562</name>
</gene>
<evidence type="ECO:0000313" key="4">
    <source>
        <dbReference type="EMBL" id="ADZ82298.1"/>
    </source>
</evidence>
<dbReference type="STRING" id="642492.Clole_0562"/>
<dbReference type="PROSITE" id="PS51677">
    <property type="entry name" value="NODB"/>
    <property type="match status" value="1"/>
</dbReference>
<dbReference type="Gene3D" id="3.20.20.370">
    <property type="entry name" value="Glycoside hydrolase/deacetylase"/>
    <property type="match status" value="1"/>
</dbReference>
<keyword evidence="2" id="KW-0732">Signal</keyword>
<accession>F2JM87</accession>
<comment type="subcellular location">
    <subcellularLocation>
        <location evidence="1">Secreted</location>
    </subcellularLocation>
</comment>
<dbReference type="AlphaFoldDB" id="F2JM87"/>
<dbReference type="GO" id="GO:0005975">
    <property type="term" value="P:carbohydrate metabolic process"/>
    <property type="evidence" value="ECO:0007669"/>
    <property type="project" value="InterPro"/>
</dbReference>
<dbReference type="RefSeq" id="WP_013655599.1">
    <property type="nucleotide sequence ID" value="NC_015275.1"/>
</dbReference>
<sequence length="263" mass="30748">MCLEFLYPEAKKKAITFSYDDGQVYDERLIDIFNKYHMKATFHLNSGILNKEGYVKSNALKELYKGHEVACHGKNHKYLGQLTKEQLINEIWEDRKNLEGYIEQPVVGMSYAFGEYSMGIKQTLAQLGIKYSRTVESTQGFGIPGDFMCWHPTCHHNDSIMEKADVFLNMPEYMKSPLFYIWGHSFEFGRENNWSVIEKFCEKISFKEDVWYATNLEIEHYINAMRHLTVSTDEKMYINNADISIWAEYEGAVIELKPGYTKL</sequence>
<dbReference type="InterPro" id="IPR051398">
    <property type="entry name" value="Polysacch_Deacetylase"/>
</dbReference>
<dbReference type="GO" id="GO:0016810">
    <property type="term" value="F:hydrolase activity, acting on carbon-nitrogen (but not peptide) bonds"/>
    <property type="evidence" value="ECO:0007669"/>
    <property type="project" value="InterPro"/>
</dbReference>
<reference evidence="4 5" key="1">
    <citation type="journal article" date="2011" name="J. Bacteriol.">
        <title>Complete genome sequence of the cellulose-degrading bacterium Cellulosilyticum lentocellum.</title>
        <authorList>
            <consortium name="US DOE Joint Genome Institute"/>
            <person name="Miller D.A."/>
            <person name="Suen G."/>
            <person name="Bruce D."/>
            <person name="Copeland A."/>
            <person name="Cheng J.F."/>
            <person name="Detter C."/>
            <person name="Goodwin L.A."/>
            <person name="Han C.S."/>
            <person name="Hauser L.J."/>
            <person name="Land M.L."/>
            <person name="Lapidus A."/>
            <person name="Lucas S."/>
            <person name="Meincke L."/>
            <person name="Pitluck S."/>
            <person name="Tapia R."/>
            <person name="Teshima H."/>
            <person name="Woyke T."/>
            <person name="Fox B.G."/>
            <person name="Angert E.R."/>
            <person name="Currie C.R."/>
        </authorList>
    </citation>
    <scope>NUCLEOTIDE SEQUENCE [LARGE SCALE GENOMIC DNA]</scope>
    <source>
        <strain evidence="5">ATCC 49066 / DSM 5427 / NCIMB 11756 / RHM5</strain>
    </source>
</reference>
<dbReference type="CDD" id="cd10967">
    <property type="entry name" value="CE4_GLA_like_6s"/>
    <property type="match status" value="1"/>
</dbReference>
<proteinExistence type="predicted"/>
<dbReference type="InterPro" id="IPR002509">
    <property type="entry name" value="NODB_dom"/>
</dbReference>
<evidence type="ECO:0000256" key="1">
    <source>
        <dbReference type="ARBA" id="ARBA00004613"/>
    </source>
</evidence>
<dbReference type="Proteomes" id="UP000008467">
    <property type="component" value="Chromosome"/>
</dbReference>
<feature type="domain" description="NodB homology" evidence="3">
    <location>
        <begin position="11"/>
        <end position="213"/>
    </location>
</feature>
<dbReference type="GO" id="GO:0005576">
    <property type="term" value="C:extracellular region"/>
    <property type="evidence" value="ECO:0007669"/>
    <property type="project" value="UniProtKB-SubCell"/>
</dbReference>
<dbReference type="PANTHER" id="PTHR34216">
    <property type="match status" value="1"/>
</dbReference>
<organism evidence="4 5">
    <name type="scientific">Cellulosilyticum lentocellum (strain ATCC 49066 / DSM 5427 / NCIMB 11756 / RHM5)</name>
    <name type="common">Clostridium lentocellum</name>
    <dbReference type="NCBI Taxonomy" id="642492"/>
    <lineage>
        <taxon>Bacteria</taxon>
        <taxon>Bacillati</taxon>
        <taxon>Bacillota</taxon>
        <taxon>Clostridia</taxon>
        <taxon>Lachnospirales</taxon>
        <taxon>Cellulosilyticaceae</taxon>
        <taxon>Cellulosilyticum</taxon>
    </lineage>
</organism>